<dbReference type="STRING" id="1036808.A0A0C3CVW1"/>
<protein>
    <recommendedName>
        <fullName evidence="3">Myb/SANT-like domain-containing protein</fullName>
    </recommendedName>
</protein>
<dbReference type="OrthoDB" id="2619394at2759"/>
<name>A0A0C3CVW1_9AGAM</name>
<dbReference type="AlphaFoldDB" id="A0A0C3CVW1"/>
<gene>
    <name evidence="1" type="ORF">SCLCIDRAFT_32447</name>
</gene>
<dbReference type="Proteomes" id="UP000053989">
    <property type="component" value="Unassembled WGS sequence"/>
</dbReference>
<keyword evidence="2" id="KW-1185">Reference proteome</keyword>
<dbReference type="InParanoid" id="A0A0C3CVW1"/>
<organism evidence="1 2">
    <name type="scientific">Scleroderma citrinum Foug A</name>
    <dbReference type="NCBI Taxonomy" id="1036808"/>
    <lineage>
        <taxon>Eukaryota</taxon>
        <taxon>Fungi</taxon>
        <taxon>Dikarya</taxon>
        <taxon>Basidiomycota</taxon>
        <taxon>Agaricomycotina</taxon>
        <taxon>Agaricomycetes</taxon>
        <taxon>Agaricomycetidae</taxon>
        <taxon>Boletales</taxon>
        <taxon>Sclerodermatineae</taxon>
        <taxon>Sclerodermataceae</taxon>
        <taxon>Scleroderma</taxon>
    </lineage>
</organism>
<evidence type="ECO:0000313" key="2">
    <source>
        <dbReference type="Proteomes" id="UP000053989"/>
    </source>
</evidence>
<accession>A0A0C3CVW1</accession>
<dbReference type="EMBL" id="KN822202">
    <property type="protein sequence ID" value="KIM52695.1"/>
    <property type="molecule type" value="Genomic_DNA"/>
</dbReference>
<reference evidence="2" key="2">
    <citation type="submission" date="2015-01" db="EMBL/GenBank/DDBJ databases">
        <title>Evolutionary Origins and Diversification of the Mycorrhizal Mutualists.</title>
        <authorList>
            <consortium name="DOE Joint Genome Institute"/>
            <consortium name="Mycorrhizal Genomics Consortium"/>
            <person name="Kohler A."/>
            <person name="Kuo A."/>
            <person name="Nagy L.G."/>
            <person name="Floudas D."/>
            <person name="Copeland A."/>
            <person name="Barry K.W."/>
            <person name="Cichocki N."/>
            <person name="Veneault-Fourrey C."/>
            <person name="LaButti K."/>
            <person name="Lindquist E.A."/>
            <person name="Lipzen A."/>
            <person name="Lundell T."/>
            <person name="Morin E."/>
            <person name="Murat C."/>
            <person name="Riley R."/>
            <person name="Ohm R."/>
            <person name="Sun H."/>
            <person name="Tunlid A."/>
            <person name="Henrissat B."/>
            <person name="Grigoriev I.V."/>
            <person name="Hibbett D.S."/>
            <person name="Martin F."/>
        </authorList>
    </citation>
    <scope>NUCLEOTIDE SEQUENCE [LARGE SCALE GENOMIC DNA]</scope>
    <source>
        <strain evidence="2">Foug A</strain>
    </source>
</reference>
<evidence type="ECO:0000313" key="1">
    <source>
        <dbReference type="EMBL" id="KIM52695.1"/>
    </source>
</evidence>
<evidence type="ECO:0008006" key="3">
    <source>
        <dbReference type="Google" id="ProtNLM"/>
    </source>
</evidence>
<reference evidence="1 2" key="1">
    <citation type="submission" date="2014-04" db="EMBL/GenBank/DDBJ databases">
        <authorList>
            <consortium name="DOE Joint Genome Institute"/>
            <person name="Kuo A."/>
            <person name="Kohler A."/>
            <person name="Nagy L.G."/>
            <person name="Floudas D."/>
            <person name="Copeland A."/>
            <person name="Barry K.W."/>
            <person name="Cichocki N."/>
            <person name="Veneault-Fourrey C."/>
            <person name="LaButti K."/>
            <person name="Lindquist E.A."/>
            <person name="Lipzen A."/>
            <person name="Lundell T."/>
            <person name="Morin E."/>
            <person name="Murat C."/>
            <person name="Sun H."/>
            <person name="Tunlid A."/>
            <person name="Henrissat B."/>
            <person name="Grigoriev I.V."/>
            <person name="Hibbett D.S."/>
            <person name="Martin F."/>
            <person name="Nordberg H.P."/>
            <person name="Cantor M.N."/>
            <person name="Hua S.X."/>
        </authorList>
    </citation>
    <scope>NUCLEOTIDE SEQUENCE [LARGE SCALE GENOMIC DNA]</scope>
    <source>
        <strain evidence="1 2">Foug A</strain>
    </source>
</reference>
<dbReference type="HOGENOM" id="CLU_2238195_0_0_1"/>
<proteinExistence type="predicted"/>
<sequence>MPSNWDEDEKAALISFLLEQKHTGKMGNGAFKAATMNAAAAHITQVLPNARGGQKNAQNGDEGYQPVAHQVRRPLGQCNQGNNYYGGQETGLHGLVEGTTWEFYA</sequence>